<name>A0A507B5V3_9PEZI</name>
<organism evidence="3 4">
    <name type="scientific">Thyridium curvatum</name>
    <dbReference type="NCBI Taxonomy" id="1093900"/>
    <lineage>
        <taxon>Eukaryota</taxon>
        <taxon>Fungi</taxon>
        <taxon>Dikarya</taxon>
        <taxon>Ascomycota</taxon>
        <taxon>Pezizomycotina</taxon>
        <taxon>Sordariomycetes</taxon>
        <taxon>Sordariomycetidae</taxon>
        <taxon>Thyridiales</taxon>
        <taxon>Thyridiaceae</taxon>
        <taxon>Thyridium</taxon>
    </lineage>
</organism>
<gene>
    <name evidence="3" type="ORF">E0L32_004751</name>
</gene>
<evidence type="ECO:0000259" key="2">
    <source>
        <dbReference type="Pfam" id="PF02230"/>
    </source>
</evidence>
<protein>
    <recommendedName>
        <fullName evidence="2">Phospholipase/carboxylesterase/thioesterase domain-containing protein</fullName>
    </recommendedName>
</protein>
<comment type="caution">
    <text evidence="3">The sequence shown here is derived from an EMBL/GenBank/DDBJ whole genome shotgun (WGS) entry which is preliminary data.</text>
</comment>
<dbReference type="Gene3D" id="3.40.50.1820">
    <property type="entry name" value="alpha/beta hydrolase"/>
    <property type="match status" value="1"/>
</dbReference>
<dbReference type="PANTHER" id="PTHR10655">
    <property type="entry name" value="LYSOPHOSPHOLIPASE-RELATED"/>
    <property type="match status" value="1"/>
</dbReference>
<evidence type="ECO:0000313" key="3">
    <source>
        <dbReference type="EMBL" id="TPX15193.1"/>
    </source>
</evidence>
<dbReference type="RefSeq" id="XP_030996904.1">
    <property type="nucleotide sequence ID" value="XM_031139196.1"/>
</dbReference>
<accession>A0A507B5V3</accession>
<reference evidence="3 4" key="1">
    <citation type="submission" date="2019-06" db="EMBL/GenBank/DDBJ databases">
        <title>Draft genome sequence of the filamentous fungus Phialemoniopsis curvata isolated from diesel fuel.</title>
        <authorList>
            <person name="Varaljay V.A."/>
            <person name="Lyon W.J."/>
            <person name="Crouch A.L."/>
            <person name="Drake C.E."/>
            <person name="Hollomon J.M."/>
            <person name="Nadeau L.J."/>
            <person name="Nunn H.S."/>
            <person name="Stevenson B.S."/>
            <person name="Bojanowski C.L."/>
            <person name="Crookes-Goodson W.J."/>
        </authorList>
    </citation>
    <scope>NUCLEOTIDE SEQUENCE [LARGE SCALE GENOMIC DNA]</scope>
    <source>
        <strain evidence="3 4">D216</strain>
    </source>
</reference>
<dbReference type="STRING" id="1093900.A0A507B5V3"/>
<dbReference type="Proteomes" id="UP000319257">
    <property type="component" value="Unassembled WGS sequence"/>
</dbReference>
<dbReference type="GO" id="GO:0005737">
    <property type="term" value="C:cytoplasm"/>
    <property type="evidence" value="ECO:0007669"/>
    <property type="project" value="TreeGrafter"/>
</dbReference>
<dbReference type="InterPro" id="IPR050565">
    <property type="entry name" value="LYPA1-2/EST-like"/>
</dbReference>
<dbReference type="InParanoid" id="A0A507B5V3"/>
<dbReference type="InterPro" id="IPR003140">
    <property type="entry name" value="PLipase/COase/thioEstase"/>
</dbReference>
<comment type="similarity">
    <text evidence="1">Belongs to the AB hydrolase superfamily. AB hydrolase 2 family.</text>
</comment>
<feature type="domain" description="Phospholipase/carboxylesterase/thioesterase" evidence="2">
    <location>
        <begin position="36"/>
        <end position="159"/>
    </location>
</feature>
<dbReference type="AlphaFoldDB" id="A0A507B5V3"/>
<evidence type="ECO:0000313" key="4">
    <source>
        <dbReference type="Proteomes" id="UP000319257"/>
    </source>
</evidence>
<dbReference type="GeneID" id="41972198"/>
<evidence type="ECO:0000256" key="1">
    <source>
        <dbReference type="ARBA" id="ARBA00006499"/>
    </source>
</evidence>
<dbReference type="EMBL" id="SKBQ01000023">
    <property type="protein sequence ID" value="TPX15193.1"/>
    <property type="molecule type" value="Genomic_DNA"/>
</dbReference>
<sequence>MAPSQAYKAYRIPQPGELAALSPSLVVTPHYPPNQDTITAVLILFHGLGDSDSSFASFARGMNLPGVLALTVRGTSPLPPGLFTTASSSSQHFHWGDDLHISPRTGDLDPDPGFAKAADLVLHRLVADLLVGQCSWSAADILLFGYGQGGSLALGLASQVRMPPRVQDITAGEEPSSSSSSSSGTLGTAFRGVVSIGGPLPQSMVPTVSTRSKSETPVLLCHGSRSEAVDEDAVDEIKAEFAKVTVTKWSKPQDSMPSNREEMLPIMQFFAERLRDGWAPGQ</sequence>
<keyword evidence="4" id="KW-1185">Reference proteome</keyword>
<dbReference type="OrthoDB" id="437457at2759"/>
<dbReference type="GO" id="GO:0052689">
    <property type="term" value="F:carboxylic ester hydrolase activity"/>
    <property type="evidence" value="ECO:0007669"/>
    <property type="project" value="TreeGrafter"/>
</dbReference>
<dbReference type="GO" id="GO:0008474">
    <property type="term" value="F:palmitoyl-(protein) hydrolase activity"/>
    <property type="evidence" value="ECO:0007669"/>
    <property type="project" value="TreeGrafter"/>
</dbReference>
<dbReference type="Pfam" id="PF02230">
    <property type="entry name" value="Abhydrolase_2"/>
    <property type="match status" value="1"/>
</dbReference>
<dbReference type="InterPro" id="IPR029058">
    <property type="entry name" value="AB_hydrolase_fold"/>
</dbReference>
<dbReference type="SUPFAM" id="SSF53474">
    <property type="entry name" value="alpha/beta-Hydrolases"/>
    <property type="match status" value="1"/>
</dbReference>
<dbReference type="PANTHER" id="PTHR10655:SF67">
    <property type="entry name" value="PHOSPHOLIPASE_CARBOXYLESTERASE SUPERFAMILY (AFU_ORTHOLOGUE AFUA_5G09340)"/>
    <property type="match status" value="1"/>
</dbReference>
<proteinExistence type="inferred from homology"/>